<dbReference type="SUPFAM" id="SSF54292">
    <property type="entry name" value="2Fe-2S ferredoxin-like"/>
    <property type="match status" value="1"/>
</dbReference>
<feature type="domain" description="2Fe-2S ferredoxin-type" evidence="9">
    <location>
        <begin position="6"/>
        <end position="99"/>
    </location>
</feature>
<evidence type="ECO:0000259" key="9">
    <source>
        <dbReference type="PROSITE" id="PS51085"/>
    </source>
</evidence>
<evidence type="ECO:0000313" key="10">
    <source>
        <dbReference type="EMBL" id="AIE90633.1"/>
    </source>
</evidence>
<dbReference type="InterPro" id="IPR036010">
    <property type="entry name" value="2Fe-2S_ferredoxin-like_sf"/>
</dbReference>
<keyword evidence="4" id="KW-0479">Metal-binding</keyword>
<dbReference type="InterPro" id="IPR006058">
    <property type="entry name" value="2Fe2S_fd_BS"/>
</dbReference>
<protein>
    <recommendedName>
        <fullName evidence="9">2Fe-2S ferredoxin-type domain-containing protein</fullName>
    </recommendedName>
</protein>
<dbReference type="CDD" id="cd00207">
    <property type="entry name" value="fer2"/>
    <property type="match status" value="1"/>
</dbReference>
<dbReference type="Pfam" id="PF00111">
    <property type="entry name" value="Fer2"/>
    <property type="match status" value="1"/>
</dbReference>
<organism evidence="10">
    <name type="scientific">uncultured marine group II/III euryarchaeote AD1000_04_H03</name>
    <dbReference type="NCBI Taxonomy" id="1457707"/>
    <lineage>
        <taxon>Archaea</taxon>
        <taxon>Methanobacteriati</taxon>
        <taxon>Methanobacteriota</taxon>
        <taxon>environmental samples</taxon>
    </lineage>
</organism>
<evidence type="ECO:0000256" key="8">
    <source>
        <dbReference type="ARBA" id="ARBA00034078"/>
    </source>
</evidence>
<evidence type="ECO:0000256" key="5">
    <source>
        <dbReference type="ARBA" id="ARBA00022982"/>
    </source>
</evidence>
<dbReference type="InterPro" id="IPR012675">
    <property type="entry name" value="Beta-grasp_dom_sf"/>
</dbReference>
<evidence type="ECO:0000256" key="1">
    <source>
        <dbReference type="ARBA" id="ARBA00007874"/>
    </source>
</evidence>
<keyword evidence="5" id="KW-0249">Electron transport</keyword>
<dbReference type="InterPro" id="IPR001041">
    <property type="entry name" value="2Fe-2S_ferredoxin-type"/>
</dbReference>
<name>A0A075FHU6_9EURY</name>
<comment type="cofactor">
    <cofactor evidence="8">
        <name>[2Fe-2S] cluster</name>
        <dbReference type="ChEBI" id="CHEBI:190135"/>
    </cofactor>
</comment>
<dbReference type="GO" id="GO:0046872">
    <property type="term" value="F:metal ion binding"/>
    <property type="evidence" value="ECO:0007669"/>
    <property type="project" value="UniProtKB-KW"/>
</dbReference>
<proteinExistence type="inferred from homology"/>
<evidence type="ECO:0000256" key="3">
    <source>
        <dbReference type="ARBA" id="ARBA00022714"/>
    </source>
</evidence>
<keyword evidence="6" id="KW-0408">Iron</keyword>
<reference evidence="10" key="1">
    <citation type="journal article" date="2014" name="Genome Biol. Evol.">
        <title>Pangenome evidence for extensive interdomain horizontal transfer affecting lineage core and shell genes in uncultured planktonic thaumarchaeota and euryarchaeota.</title>
        <authorList>
            <person name="Deschamps P."/>
            <person name="Zivanovic Y."/>
            <person name="Moreira D."/>
            <person name="Rodriguez-Valera F."/>
            <person name="Lopez-Garcia P."/>
        </authorList>
    </citation>
    <scope>NUCLEOTIDE SEQUENCE</scope>
</reference>
<keyword evidence="7" id="KW-0411">Iron-sulfur</keyword>
<dbReference type="PANTHER" id="PTHR43112">
    <property type="entry name" value="FERREDOXIN"/>
    <property type="match status" value="1"/>
</dbReference>
<dbReference type="PANTHER" id="PTHR43112:SF3">
    <property type="entry name" value="FERREDOXIN-2, CHLOROPLASTIC"/>
    <property type="match status" value="1"/>
</dbReference>
<accession>A0A075FHU6</accession>
<evidence type="ECO:0000256" key="4">
    <source>
        <dbReference type="ARBA" id="ARBA00022723"/>
    </source>
</evidence>
<evidence type="ECO:0000256" key="2">
    <source>
        <dbReference type="ARBA" id="ARBA00022448"/>
    </source>
</evidence>
<dbReference type="PROSITE" id="PS51085">
    <property type="entry name" value="2FE2S_FER_2"/>
    <property type="match status" value="1"/>
</dbReference>
<evidence type="ECO:0000256" key="7">
    <source>
        <dbReference type="ARBA" id="ARBA00023014"/>
    </source>
</evidence>
<dbReference type="GO" id="GO:0051537">
    <property type="term" value="F:2 iron, 2 sulfur cluster binding"/>
    <property type="evidence" value="ECO:0007669"/>
    <property type="project" value="UniProtKB-KW"/>
</dbReference>
<dbReference type="PROSITE" id="PS00197">
    <property type="entry name" value="2FE2S_FER_1"/>
    <property type="match status" value="1"/>
</dbReference>
<dbReference type="Gene3D" id="3.10.20.30">
    <property type="match status" value="1"/>
</dbReference>
<keyword evidence="2" id="KW-0813">Transport</keyword>
<sequence>MTVETPVIRFFRGSKPLGTARVIPDAPIVEIAELAGVDIPTNCTSGNCGTCLVRLISGEVDLPEELPPGLDEELVAAGGTLTCCIRPVSSCEIDLIPPL</sequence>
<dbReference type="EMBL" id="KF900315">
    <property type="protein sequence ID" value="AIE90633.1"/>
    <property type="molecule type" value="Genomic_DNA"/>
</dbReference>
<comment type="similarity">
    <text evidence="1">Belongs to the 2Fe2S plant-type ferredoxin family.</text>
</comment>
<keyword evidence="3" id="KW-0001">2Fe-2S</keyword>
<dbReference type="AlphaFoldDB" id="A0A075FHU6"/>
<evidence type="ECO:0000256" key="6">
    <source>
        <dbReference type="ARBA" id="ARBA00023004"/>
    </source>
</evidence>